<dbReference type="Pfam" id="PF03279">
    <property type="entry name" value="Lip_A_acyltrans"/>
    <property type="match status" value="1"/>
</dbReference>
<dbReference type="GO" id="GO:0005886">
    <property type="term" value="C:plasma membrane"/>
    <property type="evidence" value="ECO:0007669"/>
    <property type="project" value="UniProtKB-SubCell"/>
</dbReference>
<evidence type="ECO:0000256" key="2">
    <source>
        <dbReference type="ARBA" id="ARBA00022475"/>
    </source>
</evidence>
<comment type="caution">
    <text evidence="7">The sequence shown here is derived from an EMBL/GenBank/DDBJ whole genome shotgun (WGS) entry which is preliminary data.</text>
</comment>
<dbReference type="RefSeq" id="WP_132431688.1">
    <property type="nucleotide sequence ID" value="NZ_SMFZ01000002.1"/>
</dbReference>
<keyword evidence="8" id="KW-1185">Reference proteome</keyword>
<dbReference type="EMBL" id="SMFZ01000002">
    <property type="protein sequence ID" value="TCK22666.1"/>
    <property type="molecule type" value="Genomic_DNA"/>
</dbReference>
<evidence type="ECO:0000256" key="5">
    <source>
        <dbReference type="ARBA" id="ARBA00023136"/>
    </source>
</evidence>
<keyword evidence="6" id="KW-0012">Acyltransferase</keyword>
<sequence length="312" mass="33492">MTGESWKERLAGAEYAAAWALVRRLPEPLVARAFRAGADLAARRGGDGVARLRANLARVRPDVSAAELDLLVRDGLRSYARYWHEVFRLPAMDPQALHAAMDPHVHGIGSSLDTLRAGRGVIYALPHSGNWDVAGVYIVRELVRMGLPAGMTTVVQRLRPESLFRRFVAYRESLGFEIVTAESGAAGRAAHRAMTRRLASGGVVCLIADRDLAGTGVDVRFCDEPARFPSGPARLAALTGAALHPACAVFTDDAWGVLVGEEIPVPDRAAVAPAVQAIADAFGAMIAERPQDWHMLQPIWAADAPTPAMAAR</sequence>
<evidence type="ECO:0000256" key="6">
    <source>
        <dbReference type="ARBA" id="ARBA00023315"/>
    </source>
</evidence>
<dbReference type="OrthoDB" id="9803456at2"/>
<keyword evidence="3" id="KW-0997">Cell inner membrane</keyword>
<keyword evidence="4 7" id="KW-0808">Transferase</keyword>
<dbReference type="PANTHER" id="PTHR30606:SF10">
    <property type="entry name" value="PHOSPHATIDYLINOSITOL MANNOSIDE ACYLTRANSFERASE"/>
    <property type="match status" value="1"/>
</dbReference>
<evidence type="ECO:0000256" key="3">
    <source>
        <dbReference type="ARBA" id="ARBA00022519"/>
    </source>
</evidence>
<organism evidence="7 8">
    <name type="scientific">Pseudonocardia endophytica</name>
    <dbReference type="NCBI Taxonomy" id="401976"/>
    <lineage>
        <taxon>Bacteria</taxon>
        <taxon>Bacillati</taxon>
        <taxon>Actinomycetota</taxon>
        <taxon>Actinomycetes</taxon>
        <taxon>Pseudonocardiales</taxon>
        <taxon>Pseudonocardiaceae</taxon>
        <taxon>Pseudonocardia</taxon>
    </lineage>
</organism>
<dbReference type="PANTHER" id="PTHR30606">
    <property type="entry name" value="LIPID A BIOSYNTHESIS LAUROYL ACYLTRANSFERASE"/>
    <property type="match status" value="1"/>
</dbReference>
<dbReference type="Proteomes" id="UP000295560">
    <property type="component" value="Unassembled WGS sequence"/>
</dbReference>
<dbReference type="CDD" id="cd07984">
    <property type="entry name" value="LPLAT_LABLAT-like"/>
    <property type="match status" value="1"/>
</dbReference>
<dbReference type="GO" id="GO:0009247">
    <property type="term" value="P:glycolipid biosynthetic process"/>
    <property type="evidence" value="ECO:0007669"/>
    <property type="project" value="UniProtKB-ARBA"/>
</dbReference>
<gene>
    <name evidence="7" type="ORF">EV378_6674</name>
</gene>
<evidence type="ECO:0000313" key="7">
    <source>
        <dbReference type="EMBL" id="TCK22666.1"/>
    </source>
</evidence>
<dbReference type="AlphaFoldDB" id="A0A4V2PHZ5"/>
<dbReference type="InterPro" id="IPR004960">
    <property type="entry name" value="LipA_acyltrans"/>
</dbReference>
<accession>A0A4V2PHZ5</accession>
<evidence type="ECO:0000256" key="1">
    <source>
        <dbReference type="ARBA" id="ARBA00004533"/>
    </source>
</evidence>
<protein>
    <submittedName>
        <fullName evidence="7">KDO2-lipid IV(A) lauroyltransferase</fullName>
    </submittedName>
</protein>
<proteinExistence type="predicted"/>
<dbReference type="GO" id="GO:0016746">
    <property type="term" value="F:acyltransferase activity"/>
    <property type="evidence" value="ECO:0007669"/>
    <property type="project" value="UniProtKB-KW"/>
</dbReference>
<comment type="subcellular location">
    <subcellularLocation>
        <location evidence="1">Cell inner membrane</location>
    </subcellularLocation>
</comment>
<keyword evidence="5" id="KW-0472">Membrane</keyword>
<keyword evidence="2" id="KW-1003">Cell membrane</keyword>
<reference evidence="7 8" key="1">
    <citation type="submission" date="2019-03" db="EMBL/GenBank/DDBJ databases">
        <title>Sequencing the genomes of 1000 actinobacteria strains.</title>
        <authorList>
            <person name="Klenk H.-P."/>
        </authorList>
    </citation>
    <scope>NUCLEOTIDE SEQUENCE [LARGE SCALE GENOMIC DNA]</scope>
    <source>
        <strain evidence="7 8">DSM 44969</strain>
    </source>
</reference>
<name>A0A4V2PHZ5_PSEEN</name>
<evidence type="ECO:0000313" key="8">
    <source>
        <dbReference type="Proteomes" id="UP000295560"/>
    </source>
</evidence>
<dbReference type="NCBIfam" id="NF005919">
    <property type="entry name" value="PRK07920.1"/>
    <property type="match status" value="1"/>
</dbReference>
<evidence type="ECO:0000256" key="4">
    <source>
        <dbReference type="ARBA" id="ARBA00022679"/>
    </source>
</evidence>